<dbReference type="GO" id="GO:0005886">
    <property type="term" value="C:plasma membrane"/>
    <property type="evidence" value="ECO:0007669"/>
    <property type="project" value="UniProtKB-SubCell"/>
</dbReference>
<comment type="caution">
    <text evidence="2">The sequence shown here is derived from an EMBL/GenBank/DDBJ whole genome shotgun (WGS) entry which is preliminary data.</text>
</comment>
<gene>
    <name evidence="2" type="ORF">GCM10011380_30600</name>
</gene>
<dbReference type="PANTHER" id="PTHR47755">
    <property type="entry name" value="CELL DIVISION PROTEIN FTSX"/>
    <property type="match status" value="1"/>
</dbReference>
<keyword evidence="1" id="KW-0472">Membrane</keyword>
<reference evidence="2" key="1">
    <citation type="journal article" date="2014" name="Int. J. Syst. Evol. Microbiol.">
        <title>Complete genome sequence of Corynebacterium casei LMG S-19264T (=DSM 44701T), isolated from a smear-ripened cheese.</title>
        <authorList>
            <consortium name="US DOE Joint Genome Institute (JGI-PGF)"/>
            <person name="Walter F."/>
            <person name="Albersmeier A."/>
            <person name="Kalinowski J."/>
            <person name="Ruckert C."/>
        </authorList>
    </citation>
    <scope>NUCLEOTIDE SEQUENCE</scope>
    <source>
        <strain evidence="2">CGMCC 1.15330</strain>
    </source>
</reference>
<feature type="transmembrane region" description="Helical" evidence="1">
    <location>
        <begin position="21"/>
        <end position="40"/>
    </location>
</feature>
<keyword evidence="3" id="KW-1185">Reference proteome</keyword>
<protein>
    <recommendedName>
        <fullName evidence="4">Permease</fullName>
    </recommendedName>
</protein>
<feature type="transmembrane region" description="Helical" evidence="1">
    <location>
        <begin position="164"/>
        <end position="187"/>
    </location>
</feature>
<organism evidence="2 3">
    <name type="scientific">Sphingomonas metalli</name>
    <dbReference type="NCBI Taxonomy" id="1779358"/>
    <lineage>
        <taxon>Bacteria</taxon>
        <taxon>Pseudomonadati</taxon>
        <taxon>Pseudomonadota</taxon>
        <taxon>Alphaproteobacteria</taxon>
        <taxon>Sphingomonadales</taxon>
        <taxon>Sphingomonadaceae</taxon>
        <taxon>Sphingomonas</taxon>
    </lineage>
</organism>
<dbReference type="RefSeq" id="WP_188659640.1">
    <property type="nucleotide sequence ID" value="NZ_BMIH01000004.1"/>
</dbReference>
<keyword evidence="1" id="KW-1133">Transmembrane helix</keyword>
<dbReference type="GO" id="GO:0032153">
    <property type="term" value="C:cell division site"/>
    <property type="evidence" value="ECO:0007669"/>
    <property type="project" value="TreeGrafter"/>
</dbReference>
<feature type="transmembrane region" description="Helical" evidence="1">
    <location>
        <begin position="219"/>
        <end position="243"/>
    </location>
</feature>
<evidence type="ECO:0008006" key="4">
    <source>
        <dbReference type="Google" id="ProtNLM"/>
    </source>
</evidence>
<proteinExistence type="predicted"/>
<feature type="transmembrane region" description="Helical" evidence="1">
    <location>
        <begin position="263"/>
        <end position="285"/>
    </location>
</feature>
<keyword evidence="1" id="KW-0812">Transmembrane</keyword>
<accession>A0A916TDZ3</accession>
<dbReference type="AlphaFoldDB" id="A0A916TDZ3"/>
<evidence type="ECO:0000256" key="1">
    <source>
        <dbReference type="SAM" id="Phobius"/>
    </source>
</evidence>
<dbReference type="GO" id="GO:0051301">
    <property type="term" value="P:cell division"/>
    <property type="evidence" value="ECO:0007669"/>
    <property type="project" value="InterPro"/>
</dbReference>
<sequence>MRPRRKPAPLLEGSRGRRAMIAVLAILVFLTVLAAAMGLGTRAAERQLGRQLAGRLTVQVIDGEPARRDAAAARVLAGLRASPDVAQAAPVDPAEIARLLQPWLGSDGADAGLPVPALIDVDLASPDDVTAARVAALARRAAPSVRVDRQQGWMSPVTGLLQTLALIAAAVVALLAAATAAVVMLAARAGLETHRATIEVMHMLGSTDVQLARLFQRRIALDATFGGLAGAGAAAALAALVGTRLSALRSELASAGLLGPTEWSILALVPLAFILLATWSARVAVTRALKRVL</sequence>
<evidence type="ECO:0000313" key="3">
    <source>
        <dbReference type="Proteomes" id="UP000623067"/>
    </source>
</evidence>
<evidence type="ECO:0000313" key="2">
    <source>
        <dbReference type="EMBL" id="GGB39010.1"/>
    </source>
</evidence>
<name>A0A916TDZ3_9SPHN</name>
<dbReference type="Proteomes" id="UP000623067">
    <property type="component" value="Unassembled WGS sequence"/>
</dbReference>
<reference evidence="2" key="2">
    <citation type="submission" date="2020-09" db="EMBL/GenBank/DDBJ databases">
        <authorList>
            <person name="Sun Q."/>
            <person name="Zhou Y."/>
        </authorList>
    </citation>
    <scope>NUCLEOTIDE SEQUENCE</scope>
    <source>
        <strain evidence="2">CGMCC 1.15330</strain>
    </source>
</reference>
<dbReference type="EMBL" id="BMIH01000004">
    <property type="protein sequence ID" value="GGB39010.1"/>
    <property type="molecule type" value="Genomic_DNA"/>
</dbReference>
<dbReference type="InterPro" id="IPR004513">
    <property type="entry name" value="FtsX"/>
</dbReference>
<dbReference type="PANTHER" id="PTHR47755:SF1">
    <property type="entry name" value="CELL DIVISION PROTEIN FTSX"/>
    <property type="match status" value="1"/>
</dbReference>